<dbReference type="PROSITE" id="PS50928">
    <property type="entry name" value="ABC_TM1"/>
    <property type="match status" value="1"/>
</dbReference>
<evidence type="ECO:0000256" key="7">
    <source>
        <dbReference type="RuleBase" id="RU363032"/>
    </source>
</evidence>
<dbReference type="EMBL" id="JAENIM010000047">
    <property type="protein sequence ID" value="MBK1792671.1"/>
    <property type="molecule type" value="Genomic_DNA"/>
</dbReference>
<comment type="caution">
    <text evidence="9">The sequence shown here is derived from an EMBL/GenBank/DDBJ whole genome shotgun (WGS) entry which is preliminary data.</text>
</comment>
<evidence type="ECO:0000313" key="10">
    <source>
        <dbReference type="Proteomes" id="UP000624703"/>
    </source>
</evidence>
<dbReference type="Gene3D" id="1.10.3720.10">
    <property type="entry name" value="MetI-like"/>
    <property type="match status" value="1"/>
</dbReference>
<comment type="subcellular location">
    <subcellularLocation>
        <location evidence="1 7">Cell membrane</location>
        <topology evidence="1 7">Multi-pass membrane protein</topology>
    </subcellularLocation>
</comment>
<dbReference type="Proteomes" id="UP000624703">
    <property type="component" value="Unassembled WGS sequence"/>
</dbReference>
<dbReference type="CDD" id="cd06261">
    <property type="entry name" value="TM_PBP2"/>
    <property type="match status" value="1"/>
</dbReference>
<keyword evidence="5 7" id="KW-1133">Transmembrane helix</keyword>
<dbReference type="PANTHER" id="PTHR30151">
    <property type="entry name" value="ALKANE SULFONATE ABC TRANSPORTER-RELATED, MEMBRANE SUBUNIT"/>
    <property type="match status" value="1"/>
</dbReference>
<dbReference type="GO" id="GO:0055085">
    <property type="term" value="P:transmembrane transport"/>
    <property type="evidence" value="ECO:0007669"/>
    <property type="project" value="InterPro"/>
</dbReference>
<dbReference type="RefSeq" id="WP_200312684.1">
    <property type="nucleotide sequence ID" value="NZ_JAENIM010000047.1"/>
</dbReference>
<dbReference type="PANTHER" id="PTHR30151:SF0">
    <property type="entry name" value="ABC TRANSPORTER PERMEASE PROTEIN MJ0413-RELATED"/>
    <property type="match status" value="1"/>
</dbReference>
<evidence type="ECO:0000313" key="9">
    <source>
        <dbReference type="EMBL" id="MBK1792671.1"/>
    </source>
</evidence>
<feature type="domain" description="ABC transmembrane type-1" evidence="8">
    <location>
        <begin position="246"/>
        <end position="426"/>
    </location>
</feature>
<evidence type="ECO:0000256" key="3">
    <source>
        <dbReference type="ARBA" id="ARBA00022475"/>
    </source>
</evidence>
<protein>
    <submittedName>
        <fullName evidence="9">ABC transporter permease</fullName>
    </submittedName>
</protein>
<reference evidence="9" key="1">
    <citation type="submission" date="2021-01" db="EMBL/GenBank/DDBJ databases">
        <title>Modified the classification status of verrucomicrobia.</title>
        <authorList>
            <person name="Feng X."/>
        </authorList>
    </citation>
    <scope>NUCLEOTIDE SEQUENCE</scope>
    <source>
        <strain evidence="9">_KCTC 22039</strain>
    </source>
</reference>
<evidence type="ECO:0000256" key="1">
    <source>
        <dbReference type="ARBA" id="ARBA00004651"/>
    </source>
</evidence>
<feature type="transmembrane region" description="Helical" evidence="7">
    <location>
        <begin position="252"/>
        <end position="275"/>
    </location>
</feature>
<proteinExistence type="inferred from homology"/>
<keyword evidence="10" id="KW-1185">Reference proteome</keyword>
<evidence type="ECO:0000256" key="2">
    <source>
        <dbReference type="ARBA" id="ARBA00022448"/>
    </source>
</evidence>
<dbReference type="GO" id="GO:0005886">
    <property type="term" value="C:plasma membrane"/>
    <property type="evidence" value="ECO:0007669"/>
    <property type="project" value="UniProtKB-SubCell"/>
</dbReference>
<keyword evidence="3" id="KW-1003">Cell membrane</keyword>
<feature type="transmembrane region" description="Helical" evidence="7">
    <location>
        <begin position="287"/>
        <end position="307"/>
    </location>
</feature>
<gene>
    <name evidence="9" type="ORF">JIN82_16025</name>
</gene>
<dbReference type="SUPFAM" id="SSF161098">
    <property type="entry name" value="MetI-like"/>
    <property type="match status" value="1"/>
</dbReference>
<feature type="transmembrane region" description="Helical" evidence="7">
    <location>
        <begin position="15"/>
        <end position="38"/>
    </location>
</feature>
<feature type="transmembrane region" description="Helical" evidence="7">
    <location>
        <begin position="408"/>
        <end position="426"/>
    </location>
</feature>
<accession>A0A8J7SM05</accession>
<feature type="transmembrane region" description="Helical" evidence="7">
    <location>
        <begin position="312"/>
        <end position="330"/>
    </location>
</feature>
<keyword evidence="2 7" id="KW-0813">Transport</keyword>
<dbReference type="InterPro" id="IPR035906">
    <property type="entry name" value="MetI-like_sf"/>
</dbReference>
<sequence length="473" mass="53193">MMRNWFKVAAPLGDMSARVLVMCSFLIPLVLWCVVSYAPFLWERDYRLTIVSAPSDTQAFPATYLAGDVVSDDYFHDYQQAIRDDNAALAEMRESSAKDFGMSERSARSYNKKILRSFVPVAEENGWFNVRIKDQLSSKDYYREMYATMFRLWGQLDSGELQVADGTLSDENLQLIKTNYQLLNQVADNYDANKFLSEPMFQLVPQGRLKVARPVYIPAPDEVFNSAWADFTNQSELGDLQVASRYRSSISVVFSGFLLAALIGVPIALLAGTFTFLSKLIEPFVDFFRYMPAPAFSTVLIAVFGLAQAPKVALVVIGTLPHLILMVANTTRTVDRSLLDAAQTLGASRLQVIKDVVIPAILPSLYNDLRILLGWAWTWLVIAELIGMKSGLTEIIDTQGRRFQFDHVYPIIFLIGLTGFFVDQILSGVRVVFFPWIVDEKSGPIAQIVRLPARFVAWLTEGRLEPEINTKAI</sequence>
<keyword evidence="4 7" id="KW-0812">Transmembrane</keyword>
<evidence type="ECO:0000259" key="8">
    <source>
        <dbReference type="PROSITE" id="PS50928"/>
    </source>
</evidence>
<dbReference type="Pfam" id="PF00528">
    <property type="entry name" value="BPD_transp_1"/>
    <property type="match status" value="1"/>
</dbReference>
<dbReference type="InterPro" id="IPR000515">
    <property type="entry name" value="MetI-like"/>
</dbReference>
<organism evidence="9 10">
    <name type="scientific">Persicirhabdus sediminis</name>
    <dbReference type="NCBI Taxonomy" id="454144"/>
    <lineage>
        <taxon>Bacteria</taxon>
        <taxon>Pseudomonadati</taxon>
        <taxon>Verrucomicrobiota</taxon>
        <taxon>Verrucomicrobiia</taxon>
        <taxon>Verrucomicrobiales</taxon>
        <taxon>Verrucomicrobiaceae</taxon>
        <taxon>Persicirhabdus</taxon>
    </lineage>
</organism>
<dbReference type="AlphaFoldDB" id="A0A8J7SM05"/>
<keyword evidence="6 7" id="KW-0472">Membrane</keyword>
<evidence type="ECO:0000256" key="4">
    <source>
        <dbReference type="ARBA" id="ARBA00022692"/>
    </source>
</evidence>
<name>A0A8J7SM05_9BACT</name>
<comment type="similarity">
    <text evidence="7">Belongs to the binding-protein-dependent transport system permease family.</text>
</comment>
<evidence type="ECO:0000256" key="6">
    <source>
        <dbReference type="ARBA" id="ARBA00023136"/>
    </source>
</evidence>
<evidence type="ECO:0000256" key="5">
    <source>
        <dbReference type="ARBA" id="ARBA00022989"/>
    </source>
</evidence>
<feature type="transmembrane region" description="Helical" evidence="7">
    <location>
        <begin position="369"/>
        <end position="387"/>
    </location>
</feature>